<keyword evidence="6" id="KW-0969">Cilium</keyword>
<dbReference type="Pfam" id="PF02119">
    <property type="entry name" value="FlgI"/>
    <property type="match status" value="1"/>
</dbReference>
<keyword evidence="6" id="KW-0282">Flagellum</keyword>
<evidence type="ECO:0000313" key="7">
    <source>
        <dbReference type="Proteomes" id="UP000315724"/>
    </source>
</evidence>
<evidence type="ECO:0000256" key="1">
    <source>
        <dbReference type="ARBA" id="ARBA00002591"/>
    </source>
</evidence>
<dbReference type="OrthoDB" id="9786431at2"/>
<dbReference type="RefSeq" id="WP_145200090.1">
    <property type="nucleotide sequence ID" value="NZ_CP036267.1"/>
</dbReference>
<dbReference type="NCBIfam" id="NF003676">
    <property type="entry name" value="PRK05303.1"/>
    <property type="match status" value="1"/>
</dbReference>
<keyword evidence="6" id="KW-0966">Cell projection</keyword>
<dbReference type="EMBL" id="CP036267">
    <property type="protein sequence ID" value="QDT33584.1"/>
    <property type="molecule type" value="Genomic_DNA"/>
</dbReference>
<evidence type="ECO:0000313" key="6">
    <source>
        <dbReference type="EMBL" id="QDT33584.1"/>
    </source>
</evidence>
<dbReference type="AlphaFoldDB" id="A0A517QPR0"/>
<keyword evidence="3 5" id="KW-0732">Signal</keyword>
<protein>
    <recommendedName>
        <fullName evidence="5">Flagellar P-ring protein</fullName>
    </recommendedName>
    <alternativeName>
        <fullName evidence="5">Basal body P-ring protein</fullName>
    </alternativeName>
</protein>
<dbReference type="HAMAP" id="MF_00416">
    <property type="entry name" value="FlgI"/>
    <property type="match status" value="1"/>
</dbReference>
<sequence length="374" mass="39776" precursor="true">MFRRSFIFNLFLVTGLMGTSKLAADVRIGDLTNVAGVRKNQLVGMGLVTGLNGTGGKSPVTRRFAMNMLQRFGVRSDPDLRARIENDTAQKTDNISVVTVTANLDSFSKEGTAIDVLVSTFDDAESLQGGQLILTPLFGADGQVYAVASGPISIGGFSFSGESARVQKNHPTTGRIPNGATVELETCSELGTDGRVQFLLNSPSYETARRTANAINQVYPQSAFATDAATIDVIIPFSLQSTVSDFVATLSNLTVTPDVPAKVVINERTGTVVIGEHVQLSRVLITHANLVVSTVETPLVAQPAPFSQGETVVVPRTEVMVEEEDNPVSIIEPTTTVGELAQALNALGVAPRDLSSIFQQLKESGALHAELEMK</sequence>
<evidence type="ECO:0000256" key="2">
    <source>
        <dbReference type="ARBA" id="ARBA00004117"/>
    </source>
</evidence>
<dbReference type="GO" id="GO:0009428">
    <property type="term" value="C:bacterial-type flagellum basal body, distal rod, P ring"/>
    <property type="evidence" value="ECO:0007669"/>
    <property type="project" value="InterPro"/>
</dbReference>
<evidence type="ECO:0000256" key="4">
    <source>
        <dbReference type="ARBA" id="ARBA00023143"/>
    </source>
</evidence>
<dbReference type="GO" id="GO:0071973">
    <property type="term" value="P:bacterial-type flagellum-dependent cell motility"/>
    <property type="evidence" value="ECO:0007669"/>
    <property type="project" value="InterPro"/>
</dbReference>
<dbReference type="GO" id="GO:0030288">
    <property type="term" value="C:outer membrane-bounded periplasmic space"/>
    <property type="evidence" value="ECO:0007669"/>
    <property type="project" value="InterPro"/>
</dbReference>
<comment type="subunit">
    <text evidence="5">The basal body constitutes a major portion of the flagellar organelle and consists of four rings (L,P,S, and M) mounted on a central rod.</text>
</comment>
<feature type="signal peptide" evidence="5">
    <location>
        <begin position="1"/>
        <end position="23"/>
    </location>
</feature>
<dbReference type="KEGG" id="tpol:Mal48_28370"/>
<dbReference type="PANTHER" id="PTHR30381">
    <property type="entry name" value="FLAGELLAR P-RING PERIPLASMIC PROTEIN FLGI"/>
    <property type="match status" value="1"/>
</dbReference>
<evidence type="ECO:0000256" key="3">
    <source>
        <dbReference type="ARBA" id="ARBA00022729"/>
    </source>
</evidence>
<comment type="subcellular location">
    <subcellularLocation>
        <location evidence="2 5">Bacterial flagellum basal body</location>
    </subcellularLocation>
</comment>
<comment type="function">
    <text evidence="1 5">Assembles around the rod to form the L-ring and probably protects the motor/basal body from shearing forces during rotation.</text>
</comment>
<feature type="chain" id="PRO_5022275458" description="Flagellar P-ring protein" evidence="5">
    <location>
        <begin position="24"/>
        <end position="374"/>
    </location>
</feature>
<organism evidence="6 7">
    <name type="scientific">Thalassoglobus polymorphus</name>
    <dbReference type="NCBI Taxonomy" id="2527994"/>
    <lineage>
        <taxon>Bacteria</taxon>
        <taxon>Pseudomonadati</taxon>
        <taxon>Planctomycetota</taxon>
        <taxon>Planctomycetia</taxon>
        <taxon>Planctomycetales</taxon>
        <taxon>Planctomycetaceae</taxon>
        <taxon>Thalassoglobus</taxon>
    </lineage>
</organism>
<comment type="similarity">
    <text evidence="5">Belongs to the FlgI family.</text>
</comment>
<reference evidence="6 7" key="1">
    <citation type="submission" date="2019-02" db="EMBL/GenBank/DDBJ databases">
        <title>Deep-cultivation of Planctomycetes and their phenomic and genomic characterization uncovers novel biology.</title>
        <authorList>
            <person name="Wiegand S."/>
            <person name="Jogler M."/>
            <person name="Boedeker C."/>
            <person name="Pinto D."/>
            <person name="Vollmers J."/>
            <person name="Rivas-Marin E."/>
            <person name="Kohn T."/>
            <person name="Peeters S.H."/>
            <person name="Heuer A."/>
            <person name="Rast P."/>
            <person name="Oberbeckmann S."/>
            <person name="Bunk B."/>
            <person name="Jeske O."/>
            <person name="Meyerdierks A."/>
            <person name="Storesund J.E."/>
            <person name="Kallscheuer N."/>
            <person name="Luecker S."/>
            <person name="Lage O.M."/>
            <person name="Pohl T."/>
            <person name="Merkel B.J."/>
            <person name="Hornburger P."/>
            <person name="Mueller R.-W."/>
            <person name="Bruemmer F."/>
            <person name="Labrenz M."/>
            <person name="Spormann A.M."/>
            <person name="Op den Camp H."/>
            <person name="Overmann J."/>
            <person name="Amann R."/>
            <person name="Jetten M.S.M."/>
            <person name="Mascher T."/>
            <person name="Medema M.H."/>
            <person name="Devos D.P."/>
            <person name="Kaster A.-K."/>
            <person name="Ovreas L."/>
            <person name="Rohde M."/>
            <person name="Galperin M.Y."/>
            <person name="Jogler C."/>
        </authorList>
    </citation>
    <scope>NUCLEOTIDE SEQUENCE [LARGE SCALE GENOMIC DNA]</scope>
    <source>
        <strain evidence="6 7">Mal48</strain>
    </source>
</reference>
<keyword evidence="7" id="KW-1185">Reference proteome</keyword>
<evidence type="ECO:0000256" key="5">
    <source>
        <dbReference type="HAMAP-Rule" id="MF_00416"/>
    </source>
</evidence>
<keyword evidence="4 5" id="KW-0975">Bacterial flagellum</keyword>
<dbReference type="InterPro" id="IPR001782">
    <property type="entry name" value="Flag_FlgI"/>
</dbReference>
<dbReference type="PANTHER" id="PTHR30381:SF0">
    <property type="entry name" value="FLAGELLAR P-RING PROTEIN"/>
    <property type="match status" value="1"/>
</dbReference>
<dbReference type="Proteomes" id="UP000315724">
    <property type="component" value="Chromosome"/>
</dbReference>
<dbReference type="PRINTS" id="PR01010">
    <property type="entry name" value="FLGPRINGFLGI"/>
</dbReference>
<gene>
    <name evidence="5 6" type="primary">flgI</name>
    <name evidence="6" type="ORF">Mal48_28370</name>
</gene>
<proteinExistence type="inferred from homology"/>
<dbReference type="GO" id="GO:0005198">
    <property type="term" value="F:structural molecule activity"/>
    <property type="evidence" value="ECO:0007669"/>
    <property type="project" value="InterPro"/>
</dbReference>
<accession>A0A517QPR0</accession>
<name>A0A517QPR0_9PLAN</name>